<proteinExistence type="predicted"/>
<dbReference type="OrthoDB" id="6358391at2"/>
<protein>
    <submittedName>
        <fullName evidence="2">Uncharacterized protein</fullName>
    </submittedName>
</protein>
<accession>A0A1V2DUK2</accession>
<feature type="chain" id="PRO_5013341838" evidence="1">
    <location>
        <begin position="27"/>
        <end position="271"/>
    </location>
</feature>
<dbReference type="AlphaFoldDB" id="A0A1V2DUK2"/>
<sequence length="271" mass="29959">MPASCLRFPFLILAIVMACASLSARAQETPSAFLSDLHSFRISNYLALDAYYRFSGTGTTDTLNEIVAGINSANDAMNRLTQSTDEVLSKDQLSALSQEFEKFKGLMRDNINDVRTQGYPDLRLVSDMANQALAMNNMATELYLEAQESSQTQTNPRVEAARMAAVKMAQMMAKYAVRTNSSVSQTFQGSATETPLDAQAREFDALLEQVRQGPAEGELRALLDDISSKWQFIRGSYINYNENNVGFVIDRYSKAILSSLGSAIELLQNSH</sequence>
<reference evidence="2 3" key="1">
    <citation type="submission" date="2016-12" db="EMBL/GenBank/DDBJ databases">
        <title>Marinobacter lutaoensis whole genome sequencing.</title>
        <authorList>
            <person name="Verma A."/>
            <person name="Krishnamurthi S."/>
        </authorList>
    </citation>
    <scope>NUCLEOTIDE SEQUENCE [LARGE SCALE GENOMIC DNA]</scope>
    <source>
        <strain evidence="2 3">T5054</strain>
    </source>
</reference>
<dbReference type="PROSITE" id="PS51257">
    <property type="entry name" value="PROKAR_LIPOPROTEIN"/>
    <property type="match status" value="1"/>
</dbReference>
<feature type="signal peptide" evidence="1">
    <location>
        <begin position="1"/>
        <end position="26"/>
    </location>
</feature>
<keyword evidence="1" id="KW-0732">Signal</keyword>
<gene>
    <name evidence="2" type="ORF">BTO32_06875</name>
</gene>
<dbReference type="EMBL" id="MSCW01000005">
    <property type="protein sequence ID" value="ONF44011.1"/>
    <property type="molecule type" value="Genomic_DNA"/>
</dbReference>
<evidence type="ECO:0000313" key="2">
    <source>
        <dbReference type="EMBL" id="ONF44011.1"/>
    </source>
</evidence>
<dbReference type="Proteomes" id="UP000189339">
    <property type="component" value="Unassembled WGS sequence"/>
</dbReference>
<organism evidence="2 3">
    <name type="scientific">Marinobacter lutaoensis</name>
    <dbReference type="NCBI Taxonomy" id="135739"/>
    <lineage>
        <taxon>Bacteria</taxon>
        <taxon>Pseudomonadati</taxon>
        <taxon>Pseudomonadota</taxon>
        <taxon>Gammaproteobacteria</taxon>
        <taxon>Pseudomonadales</taxon>
        <taxon>Marinobacteraceae</taxon>
        <taxon>Marinobacter</taxon>
    </lineage>
</organism>
<dbReference type="RefSeq" id="WP_076723889.1">
    <property type="nucleotide sequence ID" value="NZ_MSCW01000005.1"/>
</dbReference>
<name>A0A1V2DUK2_9GAMM</name>
<evidence type="ECO:0000256" key="1">
    <source>
        <dbReference type="SAM" id="SignalP"/>
    </source>
</evidence>
<comment type="caution">
    <text evidence="2">The sequence shown here is derived from an EMBL/GenBank/DDBJ whole genome shotgun (WGS) entry which is preliminary data.</text>
</comment>
<keyword evidence="3" id="KW-1185">Reference proteome</keyword>
<evidence type="ECO:0000313" key="3">
    <source>
        <dbReference type="Proteomes" id="UP000189339"/>
    </source>
</evidence>